<keyword evidence="6 7" id="KW-0472">Membrane</keyword>
<dbReference type="GO" id="GO:0005886">
    <property type="term" value="C:plasma membrane"/>
    <property type="evidence" value="ECO:0007669"/>
    <property type="project" value="UniProtKB-SubCell"/>
</dbReference>
<evidence type="ECO:0000256" key="3">
    <source>
        <dbReference type="ARBA" id="ARBA00022475"/>
    </source>
</evidence>
<dbReference type="RefSeq" id="WP_107185994.1">
    <property type="nucleotide sequence ID" value="NZ_CP131575.1"/>
</dbReference>
<dbReference type="AlphaFoldDB" id="A0A2T3KQL3"/>
<dbReference type="EMBL" id="PYNS01000029">
    <property type="protein sequence ID" value="PSV08507.1"/>
    <property type="molecule type" value="Genomic_DNA"/>
</dbReference>
<keyword evidence="3" id="KW-1003">Cell membrane</keyword>
<keyword evidence="4 7" id="KW-0812">Transmembrane</keyword>
<evidence type="ECO:0000256" key="5">
    <source>
        <dbReference type="ARBA" id="ARBA00022989"/>
    </source>
</evidence>
<proteinExistence type="inferred from homology"/>
<dbReference type="PANTHER" id="PTHR40074:SF2">
    <property type="entry name" value="O-ACETYLTRANSFERASE WECH"/>
    <property type="match status" value="1"/>
</dbReference>
<name>A0A2T3KQL3_PHOLD</name>
<feature type="transmembrane region" description="Helical" evidence="7">
    <location>
        <begin position="310"/>
        <end position="328"/>
    </location>
</feature>
<sequence>MTKKRIISFESGRLIALLAIIALHSQVFMKSPLIFGEPVIGMILNQASRFAVPLFFIIAGYFYYPKLVKSDSKEDVFWQYTRPLLMMWLSWSIIFLLIPFNFTTLLNDGYWAERTNYWSGLLANPLNSLFEGGLVHLWYIPALICAVGIITLLHAFKVEAILLPIALILFVYGCAAGSYVPVTDIEAPIFTRNGPFFSTLLVALGYEIHRRKLTLDSKQSIILAFSGFALFLLEANYLYFFANGAFYHDFLLGTPLWAIGIFLFLQGKPDFGEKLKASTISNDLLGVYLCHLLVVIYFFNIVFMLGVNPILSSLLAVPCAFFISLLVVKGLRKLPFGQLLVR</sequence>
<evidence type="ECO:0000256" key="7">
    <source>
        <dbReference type="SAM" id="Phobius"/>
    </source>
</evidence>
<feature type="transmembrane region" description="Helical" evidence="7">
    <location>
        <begin position="285"/>
        <end position="304"/>
    </location>
</feature>
<evidence type="ECO:0000256" key="2">
    <source>
        <dbReference type="ARBA" id="ARBA00007400"/>
    </source>
</evidence>
<dbReference type="GO" id="GO:0009246">
    <property type="term" value="P:enterobacterial common antigen biosynthetic process"/>
    <property type="evidence" value="ECO:0007669"/>
    <property type="project" value="TreeGrafter"/>
</dbReference>
<dbReference type="PANTHER" id="PTHR40074">
    <property type="entry name" value="O-ACETYLTRANSFERASE WECH"/>
    <property type="match status" value="1"/>
</dbReference>
<evidence type="ECO:0000256" key="1">
    <source>
        <dbReference type="ARBA" id="ARBA00004651"/>
    </source>
</evidence>
<feature type="transmembrane region" description="Helical" evidence="7">
    <location>
        <begin position="46"/>
        <end position="64"/>
    </location>
</feature>
<comment type="caution">
    <text evidence="9">The sequence shown here is derived from an EMBL/GenBank/DDBJ whole genome shotgun (WGS) entry which is preliminary data.</text>
</comment>
<feature type="transmembrane region" description="Helical" evidence="7">
    <location>
        <begin position="135"/>
        <end position="153"/>
    </location>
</feature>
<evidence type="ECO:0000256" key="6">
    <source>
        <dbReference type="ARBA" id="ARBA00023136"/>
    </source>
</evidence>
<reference evidence="9 10" key="1">
    <citation type="submission" date="2018-03" db="EMBL/GenBank/DDBJ databases">
        <title>Whole genome sequencing of Histamine producing bacteria.</title>
        <authorList>
            <person name="Butler K."/>
        </authorList>
    </citation>
    <scope>NUCLEOTIDE SEQUENCE [LARGE SCALE GENOMIC DNA]</scope>
    <source>
        <strain evidence="9 10">Res.4.1</strain>
    </source>
</reference>
<feature type="transmembrane region" description="Helical" evidence="7">
    <location>
        <begin position="221"/>
        <end position="240"/>
    </location>
</feature>
<feature type="transmembrane region" description="Helical" evidence="7">
    <location>
        <begin position="192"/>
        <end position="209"/>
    </location>
</feature>
<comment type="similarity">
    <text evidence="2">Belongs to the acyltransferase 3 family.</text>
</comment>
<keyword evidence="5 7" id="KW-1133">Transmembrane helix</keyword>
<gene>
    <name evidence="9" type="ORF">C0W93_18615</name>
</gene>
<accession>A0A2T3KQL3</accession>
<evidence type="ECO:0000313" key="10">
    <source>
        <dbReference type="Proteomes" id="UP000240530"/>
    </source>
</evidence>
<organism evidence="9 10">
    <name type="scientific">Photobacterium leiognathi subsp. mandapamensis</name>
    <name type="common">Photobacterium mandapamensis</name>
    <dbReference type="NCBI Taxonomy" id="48408"/>
    <lineage>
        <taxon>Bacteria</taxon>
        <taxon>Pseudomonadati</taxon>
        <taxon>Pseudomonadota</taxon>
        <taxon>Gammaproteobacteria</taxon>
        <taxon>Vibrionales</taxon>
        <taxon>Vibrionaceae</taxon>
        <taxon>Photobacterium</taxon>
    </lineage>
</organism>
<evidence type="ECO:0000313" key="9">
    <source>
        <dbReference type="EMBL" id="PSV08507.1"/>
    </source>
</evidence>
<feature type="domain" description="Acyltransferase 3" evidence="8">
    <location>
        <begin position="8"/>
        <end position="327"/>
    </location>
</feature>
<feature type="transmembrane region" description="Helical" evidence="7">
    <location>
        <begin position="84"/>
        <end position="102"/>
    </location>
</feature>
<protein>
    <submittedName>
        <fullName evidence="9">Fucose 4-O-acetylase</fullName>
    </submittedName>
</protein>
<feature type="transmembrane region" description="Helical" evidence="7">
    <location>
        <begin position="160"/>
        <end position="180"/>
    </location>
</feature>
<dbReference type="Proteomes" id="UP000240530">
    <property type="component" value="Unassembled WGS sequence"/>
</dbReference>
<dbReference type="GO" id="GO:0016413">
    <property type="term" value="F:O-acetyltransferase activity"/>
    <property type="evidence" value="ECO:0007669"/>
    <property type="project" value="TreeGrafter"/>
</dbReference>
<feature type="transmembrane region" description="Helical" evidence="7">
    <location>
        <begin position="246"/>
        <end position="265"/>
    </location>
</feature>
<dbReference type="InterPro" id="IPR002656">
    <property type="entry name" value="Acyl_transf_3_dom"/>
</dbReference>
<evidence type="ECO:0000256" key="4">
    <source>
        <dbReference type="ARBA" id="ARBA00022692"/>
    </source>
</evidence>
<comment type="subcellular location">
    <subcellularLocation>
        <location evidence="1">Cell membrane</location>
        <topology evidence="1">Multi-pass membrane protein</topology>
    </subcellularLocation>
</comment>
<evidence type="ECO:0000259" key="8">
    <source>
        <dbReference type="Pfam" id="PF01757"/>
    </source>
</evidence>
<dbReference type="Pfam" id="PF01757">
    <property type="entry name" value="Acyl_transf_3"/>
    <property type="match status" value="1"/>
</dbReference>